<dbReference type="EMBL" id="PXYI01000005">
    <property type="protein sequence ID" value="PSJ38766.1"/>
    <property type="molecule type" value="Genomic_DNA"/>
</dbReference>
<organism evidence="1 2">
    <name type="scientific">Allosphingosinicella deserti</name>
    <dbReference type="NCBI Taxonomy" id="2116704"/>
    <lineage>
        <taxon>Bacteria</taxon>
        <taxon>Pseudomonadati</taxon>
        <taxon>Pseudomonadota</taxon>
        <taxon>Alphaproteobacteria</taxon>
        <taxon>Sphingomonadales</taxon>
        <taxon>Sphingomonadaceae</taxon>
        <taxon>Allosphingosinicella</taxon>
    </lineage>
</organism>
<dbReference type="OrthoDB" id="7594442at2"/>
<keyword evidence="2" id="KW-1185">Reference proteome</keyword>
<evidence type="ECO:0000313" key="2">
    <source>
        <dbReference type="Proteomes" id="UP000241167"/>
    </source>
</evidence>
<dbReference type="AlphaFoldDB" id="A0A2P7QLC6"/>
<dbReference type="Proteomes" id="UP000241167">
    <property type="component" value="Unassembled WGS sequence"/>
</dbReference>
<comment type="caution">
    <text evidence="1">The sequence shown here is derived from an EMBL/GenBank/DDBJ whole genome shotgun (WGS) entry which is preliminary data.</text>
</comment>
<dbReference type="RefSeq" id="WP_106513961.1">
    <property type="nucleotide sequence ID" value="NZ_PXYI01000005.1"/>
</dbReference>
<sequence>MAILTCPPDFADHAPVKTNRQLAEKYGVGEKTITRWRKETGCTATIRPFASAALPKQHVPSISPGVASEAAQFLRKTYRPVYHRIIEGKEFRGQYVVGTQVLTEEEVVSLAEEKGFQRYNRLFDIAS</sequence>
<gene>
    <name evidence="1" type="ORF">C7I55_15670</name>
</gene>
<accession>A0A2P7QLC6</accession>
<evidence type="ECO:0000313" key="1">
    <source>
        <dbReference type="EMBL" id="PSJ38766.1"/>
    </source>
</evidence>
<name>A0A2P7QLC6_9SPHN</name>
<reference evidence="1 2" key="1">
    <citation type="submission" date="2018-03" db="EMBL/GenBank/DDBJ databases">
        <title>The draft genome of Sphingosinicella sp. GL-C-18.</title>
        <authorList>
            <person name="Liu L."/>
            <person name="Li L."/>
            <person name="Liang L."/>
            <person name="Zhang X."/>
            <person name="Wang T."/>
        </authorList>
    </citation>
    <scope>NUCLEOTIDE SEQUENCE [LARGE SCALE GENOMIC DNA]</scope>
    <source>
        <strain evidence="1 2">GL-C-18</strain>
    </source>
</reference>
<protein>
    <submittedName>
        <fullName evidence="1">Uncharacterized protein</fullName>
    </submittedName>
</protein>
<proteinExistence type="predicted"/>